<dbReference type="OrthoDB" id="1467552at2"/>
<organism evidence="1 2">
    <name type="scientific">Brumimicrobium aurantiacum</name>
    <dbReference type="NCBI Taxonomy" id="1737063"/>
    <lineage>
        <taxon>Bacteria</taxon>
        <taxon>Pseudomonadati</taxon>
        <taxon>Bacteroidota</taxon>
        <taxon>Flavobacteriia</taxon>
        <taxon>Flavobacteriales</taxon>
        <taxon>Crocinitomicaceae</taxon>
        <taxon>Brumimicrobium</taxon>
    </lineage>
</organism>
<evidence type="ECO:0000313" key="1">
    <source>
        <dbReference type="EMBL" id="RFC53694.1"/>
    </source>
</evidence>
<accession>A0A3E1EVV4</accession>
<dbReference type="EMBL" id="QURB01000007">
    <property type="protein sequence ID" value="RFC53694.1"/>
    <property type="molecule type" value="Genomic_DNA"/>
</dbReference>
<sequence>MKNIIITGALLLILVSCGTSGNLFPKKYLGEYQGVQESYELSMNGEPVTVPETQYELLLDYHTLWMTTPRQKIEASYELKAETDMYYALLVEIESGVIEEWQLWKKGEKLIRKSIAPQPDVIFVAE</sequence>
<proteinExistence type="predicted"/>
<name>A0A3E1EVV4_9FLAO</name>
<evidence type="ECO:0000313" key="2">
    <source>
        <dbReference type="Proteomes" id="UP000257127"/>
    </source>
</evidence>
<dbReference type="Proteomes" id="UP000257127">
    <property type="component" value="Unassembled WGS sequence"/>
</dbReference>
<dbReference type="RefSeq" id="WP_116881390.1">
    <property type="nucleotide sequence ID" value="NZ_QURB01000007.1"/>
</dbReference>
<keyword evidence="2" id="KW-1185">Reference proteome</keyword>
<gene>
    <name evidence="1" type="ORF">DXU93_11230</name>
</gene>
<reference evidence="1 2" key="1">
    <citation type="submission" date="2018-08" db="EMBL/GenBank/DDBJ databases">
        <title>The draft genome squence of Brumimicrobium sp. N62.</title>
        <authorList>
            <person name="Du Z.-J."/>
            <person name="Luo H.-R."/>
        </authorList>
    </citation>
    <scope>NUCLEOTIDE SEQUENCE [LARGE SCALE GENOMIC DNA]</scope>
    <source>
        <strain evidence="1 2">N62</strain>
    </source>
</reference>
<comment type="caution">
    <text evidence="1">The sequence shown here is derived from an EMBL/GenBank/DDBJ whole genome shotgun (WGS) entry which is preliminary data.</text>
</comment>
<dbReference type="PROSITE" id="PS51257">
    <property type="entry name" value="PROKAR_LIPOPROTEIN"/>
    <property type="match status" value="1"/>
</dbReference>
<dbReference type="AlphaFoldDB" id="A0A3E1EVV4"/>
<protein>
    <submittedName>
        <fullName evidence="1">Uncharacterized protein</fullName>
    </submittedName>
</protein>